<reference evidence="2 3" key="1">
    <citation type="submission" date="2019-03" db="EMBL/GenBank/DDBJ databases">
        <title>First draft genome of Liparis tanakae, snailfish: a comprehensive survey of snailfish specific genes.</title>
        <authorList>
            <person name="Kim W."/>
            <person name="Song I."/>
            <person name="Jeong J.-H."/>
            <person name="Kim D."/>
            <person name="Kim S."/>
            <person name="Ryu S."/>
            <person name="Song J.Y."/>
            <person name="Lee S.K."/>
        </authorList>
    </citation>
    <scope>NUCLEOTIDE SEQUENCE [LARGE SCALE GENOMIC DNA]</scope>
    <source>
        <tissue evidence="2">Muscle</tissue>
    </source>
</reference>
<gene>
    <name evidence="2" type="ORF">EYF80_042276</name>
</gene>
<feature type="compositionally biased region" description="Basic and acidic residues" evidence="1">
    <location>
        <begin position="8"/>
        <end position="20"/>
    </location>
</feature>
<feature type="region of interest" description="Disordered" evidence="1">
    <location>
        <begin position="1"/>
        <end position="83"/>
    </location>
</feature>
<dbReference type="Proteomes" id="UP000314294">
    <property type="component" value="Unassembled WGS sequence"/>
</dbReference>
<evidence type="ECO:0000313" key="2">
    <source>
        <dbReference type="EMBL" id="TNN47555.1"/>
    </source>
</evidence>
<name>A0A4Z2G3E4_9TELE</name>
<comment type="caution">
    <text evidence="2">The sequence shown here is derived from an EMBL/GenBank/DDBJ whole genome shotgun (WGS) entry which is preliminary data.</text>
</comment>
<keyword evidence="3" id="KW-1185">Reference proteome</keyword>
<dbReference type="AlphaFoldDB" id="A0A4Z2G3E4"/>
<organism evidence="2 3">
    <name type="scientific">Liparis tanakae</name>
    <name type="common">Tanaka's snailfish</name>
    <dbReference type="NCBI Taxonomy" id="230148"/>
    <lineage>
        <taxon>Eukaryota</taxon>
        <taxon>Metazoa</taxon>
        <taxon>Chordata</taxon>
        <taxon>Craniata</taxon>
        <taxon>Vertebrata</taxon>
        <taxon>Euteleostomi</taxon>
        <taxon>Actinopterygii</taxon>
        <taxon>Neopterygii</taxon>
        <taxon>Teleostei</taxon>
        <taxon>Neoteleostei</taxon>
        <taxon>Acanthomorphata</taxon>
        <taxon>Eupercaria</taxon>
        <taxon>Perciformes</taxon>
        <taxon>Cottioidei</taxon>
        <taxon>Cottales</taxon>
        <taxon>Liparidae</taxon>
        <taxon>Liparis</taxon>
    </lineage>
</organism>
<feature type="compositionally biased region" description="Basic residues" evidence="1">
    <location>
        <begin position="21"/>
        <end position="33"/>
    </location>
</feature>
<sequence>MGSFIRPPGERELRPPDGHSRHPSLLRPRRKASGTRSLEPGPHGLQALQAKEPSVLVHTARGHAPGRWHSSTSTTQGKEKRAKDAYQSGIFLLGRVHASVQQHAAARVTSRGGARDPGAFKHSWPGHLFATEHSSTSGHRGHIGARITIPGFK</sequence>
<evidence type="ECO:0000256" key="1">
    <source>
        <dbReference type="SAM" id="MobiDB-lite"/>
    </source>
</evidence>
<accession>A0A4Z2G3E4</accession>
<dbReference type="EMBL" id="SRLO01000738">
    <property type="protein sequence ID" value="TNN47555.1"/>
    <property type="molecule type" value="Genomic_DNA"/>
</dbReference>
<evidence type="ECO:0000313" key="3">
    <source>
        <dbReference type="Proteomes" id="UP000314294"/>
    </source>
</evidence>
<proteinExistence type="predicted"/>
<protein>
    <submittedName>
        <fullName evidence="2">Uncharacterized protein</fullName>
    </submittedName>
</protein>